<dbReference type="UniPathway" id="UPA00143"/>
<gene>
    <name evidence="6" type="primary">At3g50780_2</name>
    <name evidence="6" type="ORF">Zm00014a_011641</name>
</gene>
<accession>A0A3L6DX41</accession>
<dbReference type="InterPro" id="IPR038920">
    <property type="entry name" value="At3g05675-like"/>
</dbReference>
<sequence length="119" mass="13025">MHRHLVSCVTARLLVAVGRGAALPSRETWQWLLDVWLSPLMDDYRWLQHGCRWFDRAAVEDGIEQAVLTPDATAGGAAGRAAGVAGQVPQGRRRRVPQPAVGVRGVVEEDLHQAVRRAA</sequence>
<feature type="signal peptide" evidence="4">
    <location>
        <begin position="1"/>
        <end position="22"/>
    </location>
</feature>
<comment type="caution">
    <text evidence="6">The sequence shown here is derived from an EMBL/GenBank/DDBJ whole genome shotgun (WGS) entry which is preliminary data.</text>
</comment>
<keyword evidence="3" id="KW-0833">Ubl conjugation pathway</keyword>
<dbReference type="ExpressionAtlas" id="A0A3L6DX41">
    <property type="expression patterns" value="baseline and differential"/>
</dbReference>
<keyword evidence="4" id="KW-0732">Signal</keyword>
<dbReference type="AlphaFoldDB" id="A0A3L6DX41"/>
<evidence type="ECO:0000259" key="5">
    <source>
        <dbReference type="Pfam" id="PF25553"/>
    </source>
</evidence>
<proteinExistence type="predicted"/>
<evidence type="ECO:0000256" key="1">
    <source>
        <dbReference type="ARBA" id="ARBA00002668"/>
    </source>
</evidence>
<organism evidence="6 7">
    <name type="scientific">Zea mays</name>
    <name type="common">Maize</name>
    <dbReference type="NCBI Taxonomy" id="4577"/>
    <lineage>
        <taxon>Eukaryota</taxon>
        <taxon>Viridiplantae</taxon>
        <taxon>Streptophyta</taxon>
        <taxon>Embryophyta</taxon>
        <taxon>Tracheophyta</taxon>
        <taxon>Spermatophyta</taxon>
        <taxon>Magnoliopsida</taxon>
        <taxon>Liliopsida</taxon>
        <taxon>Poales</taxon>
        <taxon>Poaceae</taxon>
        <taxon>PACMAD clade</taxon>
        <taxon>Panicoideae</taxon>
        <taxon>Andropogonodae</taxon>
        <taxon>Andropogoneae</taxon>
        <taxon>Tripsacinae</taxon>
        <taxon>Zea</taxon>
    </lineage>
</organism>
<dbReference type="Proteomes" id="UP000251960">
    <property type="component" value="Chromosome 7"/>
</dbReference>
<comment type="function">
    <text evidence="1">May act as a substrate-specific adapter of an E3 ubiquitin-protein ligase complex (CUL3-RBX1-BTB) which mediates the ubiquitination and subsequent proteasomal degradation of target proteins.</text>
</comment>
<comment type="pathway">
    <text evidence="2">Protein modification; protein ubiquitination.</text>
</comment>
<dbReference type="PANTHER" id="PTHR31060:SF28">
    <property type="entry name" value="OS07G0123500 PROTEIN"/>
    <property type="match status" value="1"/>
</dbReference>
<dbReference type="Pfam" id="PF25553">
    <property type="entry name" value="BTB-POZ_ANK-like"/>
    <property type="match status" value="1"/>
</dbReference>
<name>A0A3L6DX41_MAIZE</name>
<dbReference type="GO" id="GO:0016567">
    <property type="term" value="P:protein ubiquitination"/>
    <property type="evidence" value="ECO:0007669"/>
    <property type="project" value="UniProtKB-UniPathway"/>
</dbReference>
<evidence type="ECO:0000256" key="3">
    <source>
        <dbReference type="ARBA" id="ARBA00022786"/>
    </source>
</evidence>
<reference evidence="6 7" key="1">
    <citation type="journal article" date="2018" name="Nat. Genet.">
        <title>Extensive intraspecific gene order and gene structural variations between Mo17 and other maize genomes.</title>
        <authorList>
            <person name="Sun S."/>
            <person name="Zhou Y."/>
            <person name="Chen J."/>
            <person name="Shi J."/>
            <person name="Zhao H."/>
            <person name="Zhao H."/>
            <person name="Song W."/>
            <person name="Zhang M."/>
            <person name="Cui Y."/>
            <person name="Dong X."/>
            <person name="Liu H."/>
            <person name="Ma X."/>
            <person name="Jiao Y."/>
            <person name="Wang B."/>
            <person name="Wei X."/>
            <person name="Stein J.C."/>
            <person name="Glaubitz J.C."/>
            <person name="Lu F."/>
            <person name="Yu G."/>
            <person name="Liang C."/>
            <person name="Fengler K."/>
            <person name="Li B."/>
            <person name="Rafalski A."/>
            <person name="Schnable P.S."/>
            <person name="Ware D.H."/>
            <person name="Buckler E.S."/>
            <person name="Lai J."/>
        </authorList>
    </citation>
    <scope>NUCLEOTIDE SEQUENCE [LARGE SCALE GENOMIC DNA]</scope>
    <source>
        <strain evidence="7">cv. Missouri 17</strain>
        <tissue evidence="6">Seedling</tissue>
    </source>
</reference>
<dbReference type="InterPro" id="IPR058039">
    <property type="entry name" value="At3g05675-like_ankyrin"/>
</dbReference>
<dbReference type="EMBL" id="NCVQ01000008">
    <property type="protein sequence ID" value="PWZ13059.1"/>
    <property type="molecule type" value="Genomic_DNA"/>
</dbReference>
<evidence type="ECO:0000313" key="6">
    <source>
        <dbReference type="EMBL" id="PWZ13059.1"/>
    </source>
</evidence>
<protein>
    <submittedName>
        <fullName evidence="6">BTB/POZ domain-containing protein</fullName>
    </submittedName>
</protein>
<dbReference type="PANTHER" id="PTHR31060">
    <property type="entry name" value="OSJNBA0011J08.25 PROTEIN-RELATED"/>
    <property type="match status" value="1"/>
</dbReference>
<feature type="chain" id="PRO_5018213144" evidence="4">
    <location>
        <begin position="23"/>
        <end position="119"/>
    </location>
</feature>
<evidence type="ECO:0000256" key="4">
    <source>
        <dbReference type="SAM" id="SignalP"/>
    </source>
</evidence>
<evidence type="ECO:0000256" key="2">
    <source>
        <dbReference type="ARBA" id="ARBA00004906"/>
    </source>
</evidence>
<evidence type="ECO:0000313" key="7">
    <source>
        <dbReference type="Proteomes" id="UP000251960"/>
    </source>
</evidence>
<feature type="domain" description="At3g05675-like ankyrin-like" evidence="5">
    <location>
        <begin position="1"/>
        <end position="69"/>
    </location>
</feature>